<accession>A0ABD0WF19</accession>
<evidence type="ECO:0000259" key="3">
    <source>
        <dbReference type="PROSITE" id="PS51034"/>
    </source>
</evidence>
<dbReference type="InterPro" id="IPR001507">
    <property type="entry name" value="ZP_dom"/>
</dbReference>
<keyword evidence="2" id="KW-0812">Transmembrane</keyword>
<dbReference type="Pfam" id="PF23736">
    <property type="entry name" value="Ig_ZP2"/>
    <property type="match status" value="1"/>
</dbReference>
<dbReference type="Pfam" id="PF23344">
    <property type="entry name" value="ZP-N"/>
    <property type="match status" value="1"/>
</dbReference>
<proteinExistence type="predicted"/>
<evidence type="ECO:0000256" key="2">
    <source>
        <dbReference type="SAM" id="Phobius"/>
    </source>
</evidence>
<sequence>MSLYCKIEVIWLRAMLGMLFLFSTFHCTVTLAPVGTFQTLCHERHFWLVVKSGFLGPVVKFKFEDHRGGHFLSGQQSSECGYTMLYNHRGDLVFRASFLACHVDHQGDSELRLRGWLLTRQVDGTEVAYPFHLQCSLLWPWASREIVCEENYMEVSIKRPVLTSVLLDEVKGGVTFHRPGGLQDVSGAVQVTEARALGYHISETASRVILRCPYSSPFSYTLEDKGVDLEVVNTTILYRREEKLLAVSVTLACPVNEATMDGARVLWSFPQGPSPLVQGPFRTWGVRMGVESLVLGQCAIQERGYSLRLREGLIEISIPFGAEGTYIKSSVLEGRFSQLVSVDLFFLFQWEEQRWPLTQHRSFRLLNTPQLPWKPTLTDNTSLSLEEFSITLGAFPPDVSLHNVTVGGQGGTLSWELVAYPNRTHSYQLQVPFSHPRVLQQFGRGGYRTYTLPLSFALTISPHGEVFYHNATVVSYVQEPTGPPRTPLPAPDLPQLEGRCMEKDFLVLMHYGTQGRRWELFIGAHRLDWELVKTGGFKVETKENQFSVWIPLFSPGVTFQEMSLRGLVAQVTVSAVDIDTKRVDDRIIQSCSFHVKELQVCLPEWRVLIVTDISHKVPPIHPNLTTLLDPSCVPQETDGTRALFNFSLDSCGTLLTVQGDLLVYENRVLYPQETYSSDPRIYREGLTFQCRYRTRDTGTVSSEPRVPSAFPRSHLPHKRTRREASSRAVGSGQYMLVVGVHAVLVEALLLLYICYI</sequence>
<feature type="transmembrane region" description="Helical" evidence="2">
    <location>
        <begin position="12"/>
        <end position="34"/>
    </location>
</feature>
<gene>
    <name evidence="4" type="ORF">UPYG_G00239700</name>
</gene>
<dbReference type="Proteomes" id="UP001557470">
    <property type="component" value="Unassembled WGS sequence"/>
</dbReference>
<feature type="domain" description="ZP" evidence="3">
    <location>
        <begin position="600"/>
        <end position="756"/>
    </location>
</feature>
<keyword evidence="2" id="KW-0472">Membrane</keyword>
<comment type="caution">
    <text evidence="4">The sequence shown here is derived from an EMBL/GenBank/DDBJ whole genome shotgun (WGS) entry which is preliminary data.</text>
</comment>
<evidence type="ECO:0000313" key="4">
    <source>
        <dbReference type="EMBL" id="KAL0970269.1"/>
    </source>
</evidence>
<keyword evidence="5" id="KW-1185">Reference proteome</keyword>
<organism evidence="4 5">
    <name type="scientific">Umbra pygmaea</name>
    <name type="common">Eastern mudminnow</name>
    <dbReference type="NCBI Taxonomy" id="75934"/>
    <lineage>
        <taxon>Eukaryota</taxon>
        <taxon>Metazoa</taxon>
        <taxon>Chordata</taxon>
        <taxon>Craniata</taxon>
        <taxon>Vertebrata</taxon>
        <taxon>Euteleostomi</taxon>
        <taxon>Actinopterygii</taxon>
        <taxon>Neopterygii</taxon>
        <taxon>Teleostei</taxon>
        <taxon>Protacanthopterygii</taxon>
        <taxon>Esociformes</taxon>
        <taxon>Umbridae</taxon>
        <taxon>Umbra</taxon>
    </lineage>
</organism>
<dbReference type="Pfam" id="PF26562">
    <property type="entry name" value="Ig-like"/>
    <property type="match status" value="1"/>
</dbReference>
<dbReference type="InterPro" id="IPR057638">
    <property type="entry name" value="Ig_ZP2_2nd"/>
</dbReference>
<feature type="region of interest" description="Disordered" evidence="1">
    <location>
        <begin position="698"/>
        <end position="724"/>
    </location>
</feature>
<dbReference type="Gene3D" id="2.60.40.3210">
    <property type="entry name" value="Zona pellucida, ZP-N domain"/>
    <property type="match status" value="1"/>
</dbReference>
<reference evidence="4 5" key="1">
    <citation type="submission" date="2024-06" db="EMBL/GenBank/DDBJ databases">
        <authorList>
            <person name="Pan Q."/>
            <person name="Wen M."/>
            <person name="Jouanno E."/>
            <person name="Zahm M."/>
            <person name="Klopp C."/>
            <person name="Cabau C."/>
            <person name="Louis A."/>
            <person name="Berthelot C."/>
            <person name="Parey E."/>
            <person name="Roest Crollius H."/>
            <person name="Montfort J."/>
            <person name="Robinson-Rechavi M."/>
            <person name="Bouchez O."/>
            <person name="Lampietro C."/>
            <person name="Lopez Roques C."/>
            <person name="Donnadieu C."/>
            <person name="Postlethwait J."/>
            <person name="Bobe J."/>
            <person name="Verreycken H."/>
            <person name="Guiguen Y."/>
        </authorList>
    </citation>
    <scope>NUCLEOTIDE SEQUENCE [LARGE SCALE GENOMIC DNA]</scope>
    <source>
        <strain evidence="4">Up_M1</strain>
        <tissue evidence="4">Testis</tissue>
    </source>
</reference>
<dbReference type="PANTHER" id="PTHR47130:SF1">
    <property type="entry name" value="ZP DOMAIN-CONTAINING PROTEIN"/>
    <property type="match status" value="1"/>
</dbReference>
<protein>
    <recommendedName>
        <fullName evidence="3">ZP domain-containing protein</fullName>
    </recommendedName>
</protein>
<dbReference type="InterPro" id="IPR055356">
    <property type="entry name" value="ZP-N"/>
</dbReference>
<evidence type="ECO:0000313" key="5">
    <source>
        <dbReference type="Proteomes" id="UP001557470"/>
    </source>
</evidence>
<dbReference type="PROSITE" id="PS51034">
    <property type="entry name" value="ZP_2"/>
    <property type="match status" value="1"/>
</dbReference>
<evidence type="ECO:0000256" key="1">
    <source>
        <dbReference type="SAM" id="MobiDB-lite"/>
    </source>
</evidence>
<feature type="transmembrane region" description="Helical" evidence="2">
    <location>
        <begin position="734"/>
        <end position="755"/>
    </location>
</feature>
<dbReference type="AlphaFoldDB" id="A0ABD0WF19"/>
<dbReference type="PANTHER" id="PTHR47130">
    <property type="entry name" value="SI:DKEY-19B23.11-RELATED"/>
    <property type="match status" value="1"/>
</dbReference>
<name>A0ABD0WF19_UMBPY</name>
<keyword evidence="2" id="KW-1133">Transmembrane helix</keyword>
<dbReference type="InterPro" id="IPR058876">
    <property type="entry name" value="Ig-like_ZP"/>
</dbReference>
<dbReference type="EMBL" id="JAGEUA010000007">
    <property type="protein sequence ID" value="KAL0970269.1"/>
    <property type="molecule type" value="Genomic_DNA"/>
</dbReference>